<evidence type="ECO:0008006" key="4">
    <source>
        <dbReference type="Google" id="ProtNLM"/>
    </source>
</evidence>
<dbReference type="AlphaFoldDB" id="A0AAX2F681"/>
<comment type="caution">
    <text evidence="2">The sequence shown here is derived from an EMBL/GenBank/DDBJ whole genome shotgun (WGS) entry which is preliminary data.</text>
</comment>
<evidence type="ECO:0000256" key="1">
    <source>
        <dbReference type="SAM" id="Phobius"/>
    </source>
</evidence>
<sequence length="137" mass="15577">MKEKKKWSERTPQEKKKARLNLTILAVIGLIVVSVLVAGAFSDSPEPQEKKEPVAVVHNDVLDASVRQVKQFLKKNLNDPESYDGVEWSPVSQNPHTKWFIVRHKYRAKNQYGATQIYNQIFTLDSLGTVISISDVE</sequence>
<keyword evidence="3" id="KW-1185">Reference proteome</keyword>
<dbReference type="RefSeq" id="WP_025001457.1">
    <property type="nucleotide sequence ID" value="NZ_BAKP01000020.1"/>
</dbReference>
<organism evidence="2 3">
    <name type="scientific">Prevotella scopos JCM 17725</name>
    <dbReference type="NCBI Taxonomy" id="1236518"/>
    <lineage>
        <taxon>Bacteria</taxon>
        <taxon>Pseudomonadati</taxon>
        <taxon>Bacteroidota</taxon>
        <taxon>Bacteroidia</taxon>
        <taxon>Bacteroidales</taxon>
        <taxon>Prevotellaceae</taxon>
        <taxon>Prevotella</taxon>
    </lineage>
</organism>
<dbReference type="Proteomes" id="UP000184105">
    <property type="component" value="Unassembled WGS sequence"/>
</dbReference>
<accession>A0AAX2F681</accession>
<keyword evidence="1" id="KW-1133">Transmembrane helix</keyword>
<evidence type="ECO:0000313" key="2">
    <source>
        <dbReference type="EMBL" id="SHG00562.1"/>
    </source>
</evidence>
<dbReference type="EMBL" id="FQWA01000025">
    <property type="protein sequence ID" value="SHG00562.1"/>
    <property type="molecule type" value="Genomic_DNA"/>
</dbReference>
<name>A0AAX2F681_9BACT</name>
<protein>
    <recommendedName>
        <fullName evidence="4">PepSY domain-containing protein</fullName>
    </recommendedName>
</protein>
<keyword evidence="1" id="KW-0472">Membrane</keyword>
<evidence type="ECO:0000313" key="3">
    <source>
        <dbReference type="Proteomes" id="UP000184105"/>
    </source>
</evidence>
<gene>
    <name evidence="2" type="ORF">SAMN05444364_12557</name>
</gene>
<keyword evidence="1" id="KW-0812">Transmembrane</keyword>
<proteinExistence type="predicted"/>
<feature type="transmembrane region" description="Helical" evidence="1">
    <location>
        <begin position="20"/>
        <end position="41"/>
    </location>
</feature>
<reference evidence="2 3" key="1">
    <citation type="submission" date="2016-11" db="EMBL/GenBank/DDBJ databases">
        <authorList>
            <person name="Varghese N."/>
            <person name="Submissions S."/>
        </authorList>
    </citation>
    <scope>NUCLEOTIDE SEQUENCE [LARGE SCALE GENOMIC DNA]</scope>
    <source>
        <strain evidence="2 3">DSM 22613</strain>
    </source>
</reference>